<dbReference type="OrthoDB" id="68483at2759"/>
<feature type="compositionally biased region" description="Basic residues" evidence="7">
    <location>
        <begin position="809"/>
        <end position="818"/>
    </location>
</feature>
<dbReference type="GO" id="GO:0005524">
    <property type="term" value="F:ATP binding"/>
    <property type="evidence" value="ECO:0007669"/>
    <property type="project" value="UniProtKB-UniRule"/>
</dbReference>
<feature type="compositionally biased region" description="Polar residues" evidence="7">
    <location>
        <begin position="1"/>
        <end position="11"/>
    </location>
</feature>
<dbReference type="SUPFAM" id="SSF56112">
    <property type="entry name" value="Protein kinase-like (PK-like)"/>
    <property type="match status" value="1"/>
</dbReference>
<evidence type="ECO:0000256" key="4">
    <source>
        <dbReference type="ARBA" id="ARBA00022777"/>
    </source>
</evidence>
<feature type="region of interest" description="Disordered" evidence="7">
    <location>
        <begin position="610"/>
        <end position="635"/>
    </location>
</feature>
<feature type="compositionally biased region" description="Polar residues" evidence="7">
    <location>
        <begin position="576"/>
        <end position="591"/>
    </location>
</feature>
<dbReference type="EMBL" id="MU150258">
    <property type="protein sequence ID" value="KAF9463947.1"/>
    <property type="molecule type" value="Genomic_DNA"/>
</dbReference>
<feature type="compositionally biased region" description="Low complexity" evidence="7">
    <location>
        <begin position="615"/>
        <end position="633"/>
    </location>
</feature>
<dbReference type="Gene3D" id="3.30.200.20">
    <property type="entry name" value="Phosphorylase Kinase, domain 1"/>
    <property type="match status" value="1"/>
</dbReference>
<dbReference type="AlphaFoldDB" id="A0A9P5Y875"/>
<dbReference type="PROSITE" id="PS50011">
    <property type="entry name" value="PROTEIN_KINASE_DOM"/>
    <property type="match status" value="1"/>
</dbReference>
<keyword evidence="5 6" id="KW-0067">ATP-binding</keyword>
<reference evidence="9" key="1">
    <citation type="submission" date="2020-11" db="EMBL/GenBank/DDBJ databases">
        <authorList>
            <consortium name="DOE Joint Genome Institute"/>
            <person name="Ahrendt S."/>
            <person name="Riley R."/>
            <person name="Andreopoulos W."/>
            <person name="Labutti K."/>
            <person name="Pangilinan J."/>
            <person name="Ruiz-Duenas F.J."/>
            <person name="Barrasa J.M."/>
            <person name="Sanchez-Garcia M."/>
            <person name="Camarero S."/>
            <person name="Miyauchi S."/>
            <person name="Serrano A."/>
            <person name="Linde D."/>
            <person name="Babiker R."/>
            <person name="Drula E."/>
            <person name="Ayuso-Fernandez I."/>
            <person name="Pacheco R."/>
            <person name="Padilla G."/>
            <person name="Ferreira P."/>
            <person name="Barriuso J."/>
            <person name="Kellner H."/>
            <person name="Castanera R."/>
            <person name="Alfaro M."/>
            <person name="Ramirez L."/>
            <person name="Pisabarro A.G."/>
            <person name="Kuo A."/>
            <person name="Tritt A."/>
            <person name="Lipzen A."/>
            <person name="He G."/>
            <person name="Yan M."/>
            <person name="Ng V."/>
            <person name="Cullen D."/>
            <person name="Martin F."/>
            <person name="Rosso M.-N."/>
            <person name="Henrissat B."/>
            <person name="Hibbett D."/>
            <person name="Martinez A.T."/>
            <person name="Grigoriev I.V."/>
        </authorList>
    </citation>
    <scope>NUCLEOTIDE SEQUENCE</scope>
    <source>
        <strain evidence="9">CBS 247.69</strain>
    </source>
</reference>
<feature type="compositionally biased region" description="Acidic residues" evidence="7">
    <location>
        <begin position="776"/>
        <end position="802"/>
    </location>
</feature>
<dbReference type="InterPro" id="IPR017441">
    <property type="entry name" value="Protein_kinase_ATP_BS"/>
</dbReference>
<feature type="compositionally biased region" description="Basic and acidic residues" evidence="7">
    <location>
        <begin position="470"/>
        <end position="489"/>
    </location>
</feature>
<dbReference type="GO" id="GO:0007165">
    <property type="term" value="P:signal transduction"/>
    <property type="evidence" value="ECO:0007669"/>
    <property type="project" value="TreeGrafter"/>
</dbReference>
<dbReference type="Proteomes" id="UP000807353">
    <property type="component" value="Unassembled WGS sequence"/>
</dbReference>
<evidence type="ECO:0000256" key="2">
    <source>
        <dbReference type="ARBA" id="ARBA00022679"/>
    </source>
</evidence>
<sequence>MNEDAVSSTPRLTIGDDPFDPEGDVLTTDRLEAYMDEGRPMLNNYTRHAKIGGGQHGEVYLCYKVDPRFPPGHPDRRIPVAMKSVKRDNPRAEQFKKLRTQRLPTSAHTPLADRLNTTEAKIRKEIAIMKKCRHPHVVRLYEVIDDRMKDKIYMVMEYLAGGEVKWRDDRNRPILSVEQTRRIIRDAVLGLEYLHHQGIIHRDIKPANLLWTEDRRQVKIADFGVSHFSYAQRLASAGKAGVAEDPEDPILLDDSDLTRRAGTPSFLAPEIIYEHRNDFSTRSSSLANVANSGSPSSSHTTTSQSLSKASSKRPPITKAIDVWALGVTLYCLLFGKTAFSSDPGAPSSEWKLYNSICNQDWTADETMGSDRIPTGGRHPFRGSEGAPVINLLDQLLQKDPKLRITLEEVKRNPWFLRDLPEPKKWLQVTSPKGKIDVSLDETSDAMSSVHFRWNWGVVLSRRISSLFRRSRDANRDDRDRGVVRSDPHVRVRRQKSNLPNEATQLASMPASSSKHDKGKQRAESRSLRSPKQSSSKSLRSKSIEHWPATRGDSASASTSALQAPAHLAERRRGSVSILTDPNHASSQSSPTSDKRRARFTLFLNSISHWRPNKYSPHGPSPTDTSGPSSTDVSVRPRTVNYGTQQSSRVTRRSEEALRMHRTRISSSGTLTADRRASSWGQGDQPIEFAEVLSLNSMDLSDSEMNIGAGGVGAGYPERPFTPRTPSRLSNMASTPRVESAPDERFGPACFDEDSSTIASAFGEDEPWENGSNMSDGEGEGEGEGDEEDGDELGDDDSDDQDDNAVTFSPRKRQPPTQD</sequence>
<feature type="compositionally biased region" description="Low complexity" evidence="7">
    <location>
        <begin position="292"/>
        <end position="307"/>
    </location>
</feature>
<evidence type="ECO:0000256" key="5">
    <source>
        <dbReference type="ARBA" id="ARBA00022840"/>
    </source>
</evidence>
<feature type="compositionally biased region" description="Low complexity" evidence="7">
    <location>
        <begin position="527"/>
        <end position="537"/>
    </location>
</feature>
<dbReference type="InterPro" id="IPR000719">
    <property type="entry name" value="Prot_kinase_dom"/>
</dbReference>
<feature type="region of interest" description="Disordered" evidence="7">
    <location>
        <begin position="284"/>
        <end position="311"/>
    </location>
</feature>
<evidence type="ECO:0000256" key="1">
    <source>
        <dbReference type="ARBA" id="ARBA00022527"/>
    </source>
</evidence>
<dbReference type="PANTHER" id="PTHR43895:SF152">
    <property type="entry name" value="SERINE_THREONINE-PROTEIN KINASE TOS3"/>
    <property type="match status" value="1"/>
</dbReference>
<evidence type="ECO:0000256" key="7">
    <source>
        <dbReference type="SAM" id="MobiDB-lite"/>
    </source>
</evidence>
<evidence type="ECO:0000256" key="6">
    <source>
        <dbReference type="PROSITE-ProRule" id="PRU10141"/>
    </source>
</evidence>
<feature type="region of interest" description="Disordered" evidence="7">
    <location>
        <begin position="1"/>
        <end position="24"/>
    </location>
</feature>
<organism evidence="9 10">
    <name type="scientific">Collybia nuda</name>
    <dbReference type="NCBI Taxonomy" id="64659"/>
    <lineage>
        <taxon>Eukaryota</taxon>
        <taxon>Fungi</taxon>
        <taxon>Dikarya</taxon>
        <taxon>Basidiomycota</taxon>
        <taxon>Agaricomycotina</taxon>
        <taxon>Agaricomycetes</taxon>
        <taxon>Agaricomycetidae</taxon>
        <taxon>Agaricales</taxon>
        <taxon>Tricholomatineae</taxon>
        <taxon>Clitocybaceae</taxon>
        <taxon>Collybia</taxon>
    </lineage>
</organism>
<dbReference type="SMART" id="SM00220">
    <property type="entry name" value="S_TKc"/>
    <property type="match status" value="1"/>
</dbReference>
<feature type="compositionally biased region" description="Polar residues" evidence="7">
    <location>
        <begin position="496"/>
        <end position="512"/>
    </location>
</feature>
<feature type="compositionally biased region" description="Polar residues" evidence="7">
    <location>
        <begin position="552"/>
        <end position="561"/>
    </location>
</feature>
<feature type="region of interest" description="Disordered" evidence="7">
    <location>
        <begin position="708"/>
        <end position="818"/>
    </location>
</feature>
<protein>
    <submittedName>
        <fullName evidence="9">Kinase-like domain-containing protein</fullName>
    </submittedName>
</protein>
<evidence type="ECO:0000256" key="3">
    <source>
        <dbReference type="ARBA" id="ARBA00022741"/>
    </source>
</evidence>
<feature type="domain" description="Protein kinase" evidence="8">
    <location>
        <begin position="45"/>
        <end position="415"/>
    </location>
</feature>
<dbReference type="GO" id="GO:0004674">
    <property type="term" value="F:protein serine/threonine kinase activity"/>
    <property type="evidence" value="ECO:0007669"/>
    <property type="project" value="UniProtKB-KW"/>
</dbReference>
<dbReference type="CDD" id="cd14008">
    <property type="entry name" value="STKc_LKB1_CaMKK"/>
    <property type="match status" value="1"/>
</dbReference>
<feature type="compositionally biased region" description="Polar residues" evidence="7">
    <location>
        <begin position="723"/>
        <end position="733"/>
    </location>
</feature>
<keyword evidence="4 9" id="KW-0418">Kinase</keyword>
<gene>
    <name evidence="9" type="ORF">BDZ94DRAFT_580610</name>
</gene>
<dbReference type="InterPro" id="IPR011009">
    <property type="entry name" value="Kinase-like_dom_sf"/>
</dbReference>
<keyword evidence="3 6" id="KW-0547">Nucleotide-binding</keyword>
<feature type="compositionally biased region" description="Basic and acidic residues" evidence="7">
    <location>
        <begin position="513"/>
        <end position="526"/>
    </location>
</feature>
<keyword evidence="2" id="KW-0808">Transferase</keyword>
<feature type="binding site" evidence="6">
    <location>
        <position position="83"/>
    </location>
    <ligand>
        <name>ATP</name>
        <dbReference type="ChEBI" id="CHEBI:30616"/>
    </ligand>
</feature>
<dbReference type="PROSITE" id="PS00107">
    <property type="entry name" value="PROTEIN_KINASE_ATP"/>
    <property type="match status" value="1"/>
</dbReference>
<proteinExistence type="predicted"/>
<accession>A0A9P5Y875</accession>
<keyword evidence="10" id="KW-1185">Reference proteome</keyword>
<keyword evidence="1" id="KW-0723">Serine/threonine-protein kinase</keyword>
<evidence type="ECO:0000313" key="10">
    <source>
        <dbReference type="Proteomes" id="UP000807353"/>
    </source>
</evidence>
<comment type="caution">
    <text evidence="9">The sequence shown here is derived from an EMBL/GenBank/DDBJ whole genome shotgun (WGS) entry which is preliminary data.</text>
</comment>
<name>A0A9P5Y875_9AGAR</name>
<dbReference type="Gene3D" id="1.10.510.10">
    <property type="entry name" value="Transferase(Phosphotransferase) domain 1"/>
    <property type="match status" value="1"/>
</dbReference>
<evidence type="ECO:0000313" key="9">
    <source>
        <dbReference type="EMBL" id="KAF9463947.1"/>
    </source>
</evidence>
<evidence type="ECO:0000259" key="8">
    <source>
        <dbReference type="PROSITE" id="PS50011"/>
    </source>
</evidence>
<feature type="region of interest" description="Disordered" evidence="7">
    <location>
        <begin position="470"/>
        <end position="596"/>
    </location>
</feature>
<dbReference type="PANTHER" id="PTHR43895">
    <property type="entry name" value="CALCIUM/CALMODULIN-DEPENDENT PROTEIN KINASE KINASE-RELATED"/>
    <property type="match status" value="1"/>
</dbReference>
<dbReference type="Pfam" id="PF00069">
    <property type="entry name" value="Pkinase"/>
    <property type="match status" value="2"/>
</dbReference>